<dbReference type="PANTHER" id="PTHR43826">
    <property type="entry name" value="GLUCOSE-6-PHOSPHATE EXCHANGER SLC37A4"/>
    <property type="match status" value="1"/>
</dbReference>
<proteinExistence type="predicted"/>
<dbReference type="GO" id="GO:0061513">
    <property type="term" value="F:glucose 6-phosphate:phosphate antiporter activity"/>
    <property type="evidence" value="ECO:0007669"/>
    <property type="project" value="TreeGrafter"/>
</dbReference>
<protein>
    <submittedName>
        <fullName evidence="7">Sugar phosphate permease</fullName>
    </submittedName>
</protein>
<feature type="transmembrane region" description="Helical" evidence="5">
    <location>
        <begin position="342"/>
        <end position="361"/>
    </location>
</feature>
<dbReference type="Proteomes" id="UP000028501">
    <property type="component" value="Chromosome"/>
</dbReference>
<dbReference type="InterPro" id="IPR036259">
    <property type="entry name" value="MFS_trans_sf"/>
</dbReference>
<feature type="transmembrane region" description="Helical" evidence="5">
    <location>
        <begin position="160"/>
        <end position="184"/>
    </location>
</feature>
<dbReference type="GO" id="GO:0016020">
    <property type="term" value="C:membrane"/>
    <property type="evidence" value="ECO:0007669"/>
    <property type="project" value="InterPro"/>
</dbReference>
<dbReference type="InterPro" id="IPR051337">
    <property type="entry name" value="OPA_Antiporter"/>
</dbReference>
<dbReference type="GO" id="GO:0012505">
    <property type="term" value="C:endomembrane system"/>
    <property type="evidence" value="ECO:0007669"/>
    <property type="project" value="UniProtKB-SubCell"/>
</dbReference>
<dbReference type="GeneID" id="24794505"/>
<dbReference type="RefSeq" id="WP_052270475.1">
    <property type="nucleotide sequence ID" value="NZ_CP006577.1"/>
</dbReference>
<evidence type="ECO:0000256" key="2">
    <source>
        <dbReference type="ARBA" id="ARBA00022692"/>
    </source>
</evidence>
<dbReference type="InterPro" id="IPR011701">
    <property type="entry name" value="MFS"/>
</dbReference>
<accession>A0A075WJL9</accession>
<dbReference type="Gene3D" id="1.20.1250.20">
    <property type="entry name" value="MFS general substrate transporter like domains"/>
    <property type="match status" value="2"/>
</dbReference>
<evidence type="ECO:0000256" key="3">
    <source>
        <dbReference type="ARBA" id="ARBA00022989"/>
    </source>
</evidence>
<dbReference type="AlphaFoldDB" id="A0A075WJL9"/>
<dbReference type="HOGENOM" id="CLU_001265_62_0_2"/>
<feature type="transmembrane region" description="Helical" evidence="5">
    <location>
        <begin position="251"/>
        <end position="270"/>
    </location>
</feature>
<dbReference type="PIRSF" id="PIRSF002808">
    <property type="entry name" value="Hexose_phosphate_transp"/>
    <property type="match status" value="1"/>
</dbReference>
<evidence type="ECO:0000313" key="7">
    <source>
        <dbReference type="EMBL" id="AIG97778.1"/>
    </source>
</evidence>
<evidence type="ECO:0000313" key="8">
    <source>
        <dbReference type="Proteomes" id="UP000028501"/>
    </source>
</evidence>
<feature type="transmembrane region" description="Helical" evidence="5">
    <location>
        <begin position="131"/>
        <end position="154"/>
    </location>
</feature>
<name>A0A075WJL9_ARCFL</name>
<feature type="transmembrane region" description="Helical" evidence="5">
    <location>
        <begin position="282"/>
        <end position="302"/>
    </location>
</feature>
<gene>
    <name evidence="7" type="ORF">AFULGI_00009930</name>
</gene>
<sequence length="406" mass="44231">MGASRYRWVVFGVMASIYFFVYFHRTSSAILATTLMEEFAVTALAVGVLSSAYFYPYGLMQIPVGYLSDTKGPRLTTTVFTLLAFVGTVLFAVSPNFEVAVLGRFLIGIGVSGVYIPTIKLLSRWFRVDEFATLTGVLFAVGNMGALVSAYPLATMVSLFGWRVTFLFIGAITFVLALSCWIFVRDSPGGVLEKSREGGRFATNFRVVVLNPVVWLIATSAFLRYGIVMGYQGLWGGPYLMDVYGMQREEAGGVLMMVGLGTILGAPIIGFLSDKVFRTRKWFLVAAGIGFTFTMAPLVFFTASLTVFQLYAISFLIGLFSAAGPVAYALIKESYPLEVTGLATSIVNVFPFFGGALFQVFMGYLMDTVGMVDGSYPPEAYSLAFSFCLAASVVSAVLILFVHEKR</sequence>
<organism evidence="7 8">
    <name type="scientific">Archaeoglobus fulgidus DSM 8774</name>
    <dbReference type="NCBI Taxonomy" id="1344584"/>
    <lineage>
        <taxon>Archaea</taxon>
        <taxon>Methanobacteriati</taxon>
        <taxon>Methanobacteriota</taxon>
        <taxon>Archaeoglobi</taxon>
        <taxon>Archaeoglobales</taxon>
        <taxon>Archaeoglobaceae</taxon>
        <taxon>Archaeoglobus</taxon>
    </lineage>
</organism>
<evidence type="ECO:0000256" key="5">
    <source>
        <dbReference type="SAM" id="Phobius"/>
    </source>
</evidence>
<feature type="transmembrane region" description="Helical" evidence="5">
    <location>
        <begin position="75"/>
        <end position="93"/>
    </location>
</feature>
<keyword evidence="4 5" id="KW-0472">Membrane</keyword>
<feature type="transmembrane region" description="Helical" evidence="5">
    <location>
        <begin position="7"/>
        <end position="24"/>
    </location>
</feature>
<dbReference type="KEGG" id="afg:AFULGI_00009930"/>
<feature type="transmembrane region" description="Helical" evidence="5">
    <location>
        <begin position="99"/>
        <end position="119"/>
    </location>
</feature>
<keyword evidence="2 5" id="KW-0812">Transmembrane</keyword>
<reference evidence="7 8" key="1">
    <citation type="submission" date="2013-07" db="EMBL/GenBank/DDBJ databases">
        <title>Genome of Archaeoglobus fulgidus.</title>
        <authorList>
            <person name="Fiebig A."/>
            <person name="Birkeland N.-K."/>
        </authorList>
    </citation>
    <scope>NUCLEOTIDE SEQUENCE [LARGE SCALE GENOMIC DNA]</scope>
    <source>
        <strain evidence="7 8">DSM 8774</strain>
    </source>
</reference>
<dbReference type="EMBL" id="CP006577">
    <property type="protein sequence ID" value="AIG97778.1"/>
    <property type="molecule type" value="Genomic_DNA"/>
</dbReference>
<evidence type="ECO:0000259" key="6">
    <source>
        <dbReference type="PROSITE" id="PS50850"/>
    </source>
</evidence>
<evidence type="ECO:0000256" key="1">
    <source>
        <dbReference type="ARBA" id="ARBA00004127"/>
    </source>
</evidence>
<dbReference type="InterPro" id="IPR000849">
    <property type="entry name" value="Sugar_P_transporter"/>
</dbReference>
<dbReference type="PROSITE" id="PS50850">
    <property type="entry name" value="MFS"/>
    <property type="match status" value="1"/>
</dbReference>
<feature type="domain" description="Major facilitator superfamily (MFS) profile" evidence="6">
    <location>
        <begin position="10"/>
        <end position="406"/>
    </location>
</feature>
<dbReference type="SUPFAM" id="SSF103473">
    <property type="entry name" value="MFS general substrate transporter"/>
    <property type="match status" value="1"/>
</dbReference>
<feature type="transmembrane region" description="Helical" evidence="5">
    <location>
        <begin position="30"/>
        <end position="55"/>
    </location>
</feature>
<dbReference type="Pfam" id="PF07690">
    <property type="entry name" value="MFS_1"/>
    <property type="match status" value="1"/>
</dbReference>
<feature type="transmembrane region" description="Helical" evidence="5">
    <location>
        <begin position="205"/>
        <end position="231"/>
    </location>
</feature>
<dbReference type="GO" id="GO:0035435">
    <property type="term" value="P:phosphate ion transmembrane transport"/>
    <property type="evidence" value="ECO:0007669"/>
    <property type="project" value="TreeGrafter"/>
</dbReference>
<dbReference type="PANTHER" id="PTHR43826:SF3">
    <property type="entry name" value="GLUCOSE-6-PHOSPHATE EXCHANGER SLC37A4"/>
    <property type="match status" value="1"/>
</dbReference>
<feature type="transmembrane region" description="Helical" evidence="5">
    <location>
        <begin position="381"/>
        <end position="402"/>
    </location>
</feature>
<comment type="subcellular location">
    <subcellularLocation>
        <location evidence="1">Endomembrane system</location>
        <topology evidence="1">Multi-pass membrane protein</topology>
    </subcellularLocation>
</comment>
<dbReference type="InterPro" id="IPR020846">
    <property type="entry name" value="MFS_dom"/>
</dbReference>
<evidence type="ECO:0000256" key="4">
    <source>
        <dbReference type="ARBA" id="ARBA00023136"/>
    </source>
</evidence>
<feature type="transmembrane region" description="Helical" evidence="5">
    <location>
        <begin position="308"/>
        <end position="330"/>
    </location>
</feature>
<keyword evidence="3 5" id="KW-1133">Transmembrane helix</keyword>